<reference evidence="1 2" key="2">
    <citation type="submission" date="2024-01" db="EMBL/GenBank/DDBJ databases">
        <authorList>
            <person name="Xie X."/>
        </authorList>
    </citation>
    <scope>NUCLEOTIDE SEQUENCE [LARGE SCALE GENOMIC DNA]</scope>
    <source>
        <strain evidence="1">SCUT-1</strain>
    </source>
</reference>
<name>A0ABU6CV40_9GAMM</name>
<dbReference type="EMBL" id="JAYMYJ010000029">
    <property type="protein sequence ID" value="MEB4589999.1"/>
    <property type="molecule type" value="Genomic_DNA"/>
</dbReference>
<evidence type="ECO:0008006" key="3">
    <source>
        <dbReference type="Google" id="ProtNLM"/>
    </source>
</evidence>
<dbReference type="RefSeq" id="WP_324693225.1">
    <property type="nucleotide sequence ID" value="NZ_JAYMYJ010000029.1"/>
</dbReference>
<comment type="caution">
    <text evidence="1">The sequence shown here is derived from an EMBL/GenBank/DDBJ whole genome shotgun (WGS) entry which is preliminary data.</text>
</comment>
<evidence type="ECO:0000313" key="2">
    <source>
        <dbReference type="Proteomes" id="UP001308005"/>
    </source>
</evidence>
<proteinExistence type="predicted"/>
<evidence type="ECO:0000313" key="1">
    <source>
        <dbReference type="EMBL" id="MEB4589999.1"/>
    </source>
</evidence>
<organism evidence="1 2">
    <name type="scientific">Candidatus Thiothrix phosphatis</name>
    <dbReference type="NCBI Taxonomy" id="3112415"/>
    <lineage>
        <taxon>Bacteria</taxon>
        <taxon>Pseudomonadati</taxon>
        <taxon>Pseudomonadota</taxon>
        <taxon>Gammaproteobacteria</taxon>
        <taxon>Thiotrichales</taxon>
        <taxon>Thiotrichaceae</taxon>
        <taxon>Thiothrix</taxon>
    </lineage>
</organism>
<protein>
    <recommendedName>
        <fullName evidence="3">DUF222 domain-containing protein</fullName>
    </recommendedName>
</protein>
<accession>A0ABU6CV40</accession>
<reference evidence="2" key="1">
    <citation type="submission" date="2023-07" db="EMBL/GenBank/DDBJ databases">
        <title>The carbon used by Thiothrix.</title>
        <authorList>
            <person name="Chen L."/>
        </authorList>
    </citation>
    <scope>NUCLEOTIDE SEQUENCE [LARGE SCALE GENOMIC DNA]</scope>
</reference>
<sequence length="252" mass="27587">MSPDQKKELAVQITATAEVMSLRLSENALLMMVEDLSAYSLDAVRAALKRTRRECKRLTIADVIERINDGRPTPEQAWAGLPRSEHETALLTAEMMSGLSVAAPLIDAGEMIQARIAFLEVYRAECARARADITPVKWSVSLGFDIEHREKVLALAVQTGKLQREYAISLLPQRSPTKAGCALISTATAIADQLPIIAQQDDALTSPALASKQVNEYQEQCRLNAEQAGAILKDAFWSGIEKGREDKKKVAA</sequence>
<dbReference type="Proteomes" id="UP001308005">
    <property type="component" value="Unassembled WGS sequence"/>
</dbReference>
<gene>
    <name evidence="1" type="ORF">VSS37_03315</name>
</gene>
<keyword evidence="2" id="KW-1185">Reference proteome</keyword>